<dbReference type="PANTHER" id="PTHR43569:SF2">
    <property type="entry name" value="AMIDOHYDROLASE-RELATED DOMAIN-CONTAINING PROTEIN"/>
    <property type="match status" value="1"/>
</dbReference>
<protein>
    <submittedName>
        <fullName evidence="3">L-fuconolactonase</fullName>
        <ecNumber evidence="3">3.1.1.-</ecNumber>
    </submittedName>
</protein>
<feature type="domain" description="Amidohydrolase-related" evidence="2">
    <location>
        <begin position="7"/>
        <end position="283"/>
    </location>
</feature>
<dbReference type="RefSeq" id="WP_183397306.1">
    <property type="nucleotide sequence ID" value="NZ_JACIDS010000001.1"/>
</dbReference>
<evidence type="ECO:0000313" key="3">
    <source>
        <dbReference type="EMBL" id="MBB3929673.1"/>
    </source>
</evidence>
<gene>
    <name evidence="3" type="ORF">GGR25_000692</name>
</gene>
<evidence type="ECO:0000256" key="1">
    <source>
        <dbReference type="ARBA" id="ARBA00038310"/>
    </source>
</evidence>
<dbReference type="Pfam" id="PF04909">
    <property type="entry name" value="Amidohydro_2"/>
    <property type="match status" value="1"/>
</dbReference>
<dbReference type="AlphaFoldDB" id="A0A840AK55"/>
<proteinExistence type="inferred from homology"/>
<sequence length="283" mass="31988">MPEFPIIDSHVHLYDVQRLSYGWLANVPKIDRSFDLADFDAARGPVDVEKLVFAEVAVDPGLHIDEAEFIQHMADADPRLAASVAHAPLEKGARVEADLEKLAALPTVRGIRRLIETERDPSFVLAPGFLEGLRLLPKFGFTFDICVKHWALTYGIELARRCPEVSFVLDHIGKPDIKNGLREPWWSQMVELAALPNVVCKISGVITEADHQTWKAEDVKPYVAHAIEVFGFDRVMYGSDWTVSELTHRYPDWVAILDDVVAGASESERRKLYRDTVTRVYRL</sequence>
<comment type="caution">
    <text evidence="3">The sequence shown here is derived from an EMBL/GenBank/DDBJ whole genome shotgun (WGS) entry which is preliminary data.</text>
</comment>
<dbReference type="EC" id="3.1.1.-" evidence="3"/>
<reference evidence="3 4" key="1">
    <citation type="submission" date="2020-08" db="EMBL/GenBank/DDBJ databases">
        <title>Genomic Encyclopedia of Type Strains, Phase IV (KMG-IV): sequencing the most valuable type-strain genomes for metagenomic binning, comparative biology and taxonomic classification.</title>
        <authorList>
            <person name="Goeker M."/>
        </authorList>
    </citation>
    <scope>NUCLEOTIDE SEQUENCE [LARGE SCALE GENOMIC DNA]</scope>
    <source>
        <strain evidence="3 4">DSM 25966</strain>
    </source>
</reference>
<dbReference type="PANTHER" id="PTHR43569">
    <property type="entry name" value="AMIDOHYDROLASE"/>
    <property type="match status" value="1"/>
</dbReference>
<keyword evidence="4" id="KW-1185">Reference proteome</keyword>
<dbReference type="Proteomes" id="UP000553963">
    <property type="component" value="Unassembled WGS sequence"/>
</dbReference>
<evidence type="ECO:0000313" key="4">
    <source>
        <dbReference type="Proteomes" id="UP000553963"/>
    </source>
</evidence>
<dbReference type="SUPFAM" id="SSF51556">
    <property type="entry name" value="Metallo-dependent hydrolases"/>
    <property type="match status" value="1"/>
</dbReference>
<dbReference type="InterPro" id="IPR052350">
    <property type="entry name" value="Metallo-dep_Lactonases"/>
</dbReference>
<organism evidence="3 4">
    <name type="scientific">Kaistia hirudinis</name>
    <dbReference type="NCBI Taxonomy" id="1293440"/>
    <lineage>
        <taxon>Bacteria</taxon>
        <taxon>Pseudomonadati</taxon>
        <taxon>Pseudomonadota</taxon>
        <taxon>Alphaproteobacteria</taxon>
        <taxon>Hyphomicrobiales</taxon>
        <taxon>Kaistiaceae</taxon>
        <taxon>Kaistia</taxon>
    </lineage>
</organism>
<keyword evidence="3" id="KW-0378">Hydrolase</keyword>
<accession>A0A840AK55</accession>
<dbReference type="InterPro" id="IPR006680">
    <property type="entry name" value="Amidohydro-rel"/>
</dbReference>
<name>A0A840AK55_9HYPH</name>
<evidence type="ECO:0000259" key="2">
    <source>
        <dbReference type="Pfam" id="PF04909"/>
    </source>
</evidence>
<dbReference type="GO" id="GO:0016787">
    <property type="term" value="F:hydrolase activity"/>
    <property type="evidence" value="ECO:0007669"/>
    <property type="project" value="UniProtKB-KW"/>
</dbReference>
<dbReference type="Gene3D" id="3.20.20.140">
    <property type="entry name" value="Metal-dependent hydrolases"/>
    <property type="match status" value="1"/>
</dbReference>
<dbReference type="EMBL" id="JACIDS010000001">
    <property type="protein sequence ID" value="MBB3929673.1"/>
    <property type="molecule type" value="Genomic_DNA"/>
</dbReference>
<comment type="similarity">
    <text evidence="1">Belongs to the metallo-dependent hydrolases superfamily.</text>
</comment>
<dbReference type="InterPro" id="IPR032466">
    <property type="entry name" value="Metal_Hydrolase"/>
</dbReference>